<evidence type="ECO:0000313" key="2">
    <source>
        <dbReference type="EMBL" id="OUM21478.1"/>
    </source>
</evidence>
<dbReference type="EMBL" id="NHOC01000002">
    <property type="protein sequence ID" value="OUM21478.1"/>
    <property type="molecule type" value="Genomic_DNA"/>
</dbReference>
<protein>
    <submittedName>
        <fullName evidence="2">DUF2325 domain-containing protein</fullName>
    </submittedName>
</protein>
<dbReference type="AlphaFoldDB" id="A0A252F6S2"/>
<sequence>MSVVIVGGNDCMVRRYKDVCKEYQCQAKVFTQMKDGLKNKIGCPDLLVLFTSTMSHKMVRCALNETKGQNMIVARSHSSSMSALRSILEEYAG</sequence>
<evidence type="ECO:0000313" key="3">
    <source>
        <dbReference type="Proteomes" id="UP000194903"/>
    </source>
</evidence>
<dbReference type="InterPro" id="IPR016772">
    <property type="entry name" value="UCP020408"/>
</dbReference>
<proteinExistence type="inferred from homology"/>
<evidence type="ECO:0000256" key="1">
    <source>
        <dbReference type="ARBA" id="ARBA00007189"/>
    </source>
</evidence>
<reference evidence="2 3" key="1">
    <citation type="submission" date="2017-05" db="EMBL/GenBank/DDBJ databases">
        <title>Butyricicoccus porcorum sp. nov. a butyrate-producing bacterium from the swine intestinal tract.</title>
        <authorList>
            <person name="Trachsel J."/>
            <person name="Humphrey S."/>
            <person name="Allen H.K."/>
        </authorList>
    </citation>
    <scope>NUCLEOTIDE SEQUENCE [LARGE SCALE GENOMIC DNA]</scope>
    <source>
        <strain evidence="2">BB10</strain>
    </source>
</reference>
<gene>
    <name evidence="2" type="ORF">CBW42_02580</name>
</gene>
<dbReference type="RefSeq" id="WP_087017460.1">
    <property type="nucleotide sequence ID" value="NZ_CP178353.1"/>
</dbReference>
<comment type="caution">
    <text evidence="2">The sequence shown here is derived from an EMBL/GenBank/DDBJ whole genome shotgun (WGS) entry which is preliminary data.</text>
</comment>
<comment type="similarity">
    <text evidence="1">Belongs to the UPF0751 family.</text>
</comment>
<keyword evidence="3" id="KW-1185">Reference proteome</keyword>
<accession>A0A252F6S2</accession>
<name>A0A252F6S2_9FIRM</name>
<dbReference type="Proteomes" id="UP000194903">
    <property type="component" value="Unassembled WGS sequence"/>
</dbReference>
<organism evidence="2 3">
    <name type="scientific">Butyricicoccus porcorum</name>
    <dbReference type="NCBI Taxonomy" id="1945634"/>
    <lineage>
        <taxon>Bacteria</taxon>
        <taxon>Bacillati</taxon>
        <taxon>Bacillota</taxon>
        <taxon>Clostridia</taxon>
        <taxon>Eubacteriales</taxon>
        <taxon>Butyricicoccaceae</taxon>
        <taxon>Butyricicoccus</taxon>
    </lineage>
</organism>
<dbReference type="Pfam" id="PF10087">
    <property type="entry name" value="DUF2325"/>
    <property type="match status" value="1"/>
</dbReference>
<dbReference type="OrthoDB" id="5396775at2"/>